<evidence type="ECO:0000256" key="1">
    <source>
        <dbReference type="SAM" id="MobiDB-lite"/>
    </source>
</evidence>
<feature type="compositionally biased region" description="Basic and acidic residues" evidence="1">
    <location>
        <begin position="59"/>
        <end position="75"/>
    </location>
</feature>
<comment type="caution">
    <text evidence="2">The sequence shown here is derived from an EMBL/GenBank/DDBJ whole genome shotgun (WGS) entry which is preliminary data.</text>
</comment>
<feature type="region of interest" description="Disordered" evidence="1">
    <location>
        <begin position="47"/>
        <end position="121"/>
    </location>
</feature>
<dbReference type="AlphaFoldDB" id="A0A8J2KD42"/>
<reference evidence="2" key="1">
    <citation type="submission" date="2021-06" db="EMBL/GenBank/DDBJ databases">
        <authorList>
            <person name="Hodson N. C."/>
            <person name="Mongue J. A."/>
            <person name="Jaron S. K."/>
        </authorList>
    </citation>
    <scope>NUCLEOTIDE SEQUENCE</scope>
</reference>
<gene>
    <name evidence="2" type="ORF">AFUS01_LOCUS22599</name>
</gene>
<organism evidence="2 3">
    <name type="scientific">Allacma fusca</name>
    <dbReference type="NCBI Taxonomy" id="39272"/>
    <lineage>
        <taxon>Eukaryota</taxon>
        <taxon>Metazoa</taxon>
        <taxon>Ecdysozoa</taxon>
        <taxon>Arthropoda</taxon>
        <taxon>Hexapoda</taxon>
        <taxon>Collembola</taxon>
        <taxon>Symphypleona</taxon>
        <taxon>Sminthuridae</taxon>
        <taxon>Allacma</taxon>
    </lineage>
</organism>
<dbReference type="EMBL" id="CAJVCH010264869">
    <property type="protein sequence ID" value="CAG7734197.1"/>
    <property type="molecule type" value="Genomic_DNA"/>
</dbReference>
<proteinExistence type="predicted"/>
<evidence type="ECO:0000313" key="3">
    <source>
        <dbReference type="Proteomes" id="UP000708208"/>
    </source>
</evidence>
<protein>
    <submittedName>
        <fullName evidence="2">Uncharacterized protein</fullName>
    </submittedName>
</protein>
<evidence type="ECO:0000313" key="2">
    <source>
        <dbReference type="EMBL" id="CAG7734197.1"/>
    </source>
</evidence>
<keyword evidence="3" id="KW-1185">Reference proteome</keyword>
<dbReference type="Proteomes" id="UP000708208">
    <property type="component" value="Unassembled WGS sequence"/>
</dbReference>
<name>A0A8J2KD42_9HEXA</name>
<accession>A0A8J2KD42</accession>
<sequence length="121" mass="13271">MVRVKVTARKCTGGVPRVQVATMATPVSTPITKRNEELKRKIKKSLRKEIHRGQISRSASEEIEPRNFDIARVSDESSSEGENIEEASSTGGDESERVSRNLSANPKKAPAKPEVNIANNT</sequence>